<protein>
    <submittedName>
        <fullName evidence="11">RING finger protein 113A</fullName>
    </submittedName>
</protein>
<dbReference type="PANTHER" id="PTHR12930:SF0">
    <property type="entry name" value="RING FINGER PROTEIN 113B"/>
    <property type="match status" value="1"/>
</dbReference>
<evidence type="ECO:0000256" key="2">
    <source>
        <dbReference type="ARBA" id="ARBA00022771"/>
    </source>
</evidence>
<dbReference type="SUPFAM" id="SSF90229">
    <property type="entry name" value="CCCH zinc finger"/>
    <property type="match status" value="1"/>
</dbReference>
<feature type="compositionally biased region" description="Polar residues" evidence="5">
    <location>
        <begin position="10"/>
        <end position="20"/>
    </location>
</feature>
<evidence type="ECO:0000313" key="8">
    <source>
        <dbReference type="EMBL" id="VDN52393.1"/>
    </source>
</evidence>
<dbReference type="InterPro" id="IPR017907">
    <property type="entry name" value="Znf_RING_CS"/>
</dbReference>
<dbReference type="InterPro" id="IPR001841">
    <property type="entry name" value="Znf_RING"/>
</dbReference>
<feature type="region of interest" description="Disordered" evidence="5">
    <location>
        <begin position="45"/>
        <end position="69"/>
    </location>
</feature>
<name>A0A0N4UKT0_DRAME</name>
<evidence type="ECO:0000256" key="5">
    <source>
        <dbReference type="SAM" id="MobiDB-lite"/>
    </source>
</evidence>
<evidence type="ECO:0000313" key="9">
    <source>
        <dbReference type="Proteomes" id="UP000038040"/>
    </source>
</evidence>
<dbReference type="FunFam" id="3.30.40.10:FF:000045">
    <property type="entry name" value="RING finger protein 113A"/>
    <property type="match status" value="1"/>
</dbReference>
<dbReference type="PROSITE" id="PS00518">
    <property type="entry name" value="ZF_RING_1"/>
    <property type="match status" value="1"/>
</dbReference>
<feature type="region of interest" description="Disordered" evidence="5">
    <location>
        <begin position="1"/>
        <end position="33"/>
    </location>
</feature>
<dbReference type="GO" id="GO:0008270">
    <property type="term" value="F:zinc ion binding"/>
    <property type="evidence" value="ECO:0007669"/>
    <property type="project" value="UniProtKB-KW"/>
</dbReference>
<reference evidence="8 10" key="2">
    <citation type="submission" date="2018-11" db="EMBL/GenBank/DDBJ databases">
        <authorList>
            <consortium name="Pathogen Informatics"/>
        </authorList>
    </citation>
    <scope>NUCLEOTIDE SEQUENCE [LARGE SCALE GENOMIC DNA]</scope>
</reference>
<evidence type="ECO:0000256" key="1">
    <source>
        <dbReference type="ARBA" id="ARBA00022723"/>
    </source>
</evidence>
<dbReference type="PROSITE" id="PS50103">
    <property type="entry name" value="ZF_C3H1"/>
    <property type="match status" value="1"/>
</dbReference>
<dbReference type="Gene3D" id="3.30.40.10">
    <property type="entry name" value="Zinc/RING finger domain, C3HC4 (zinc finger)"/>
    <property type="match status" value="1"/>
</dbReference>
<reference evidence="11" key="1">
    <citation type="submission" date="2017-02" db="UniProtKB">
        <authorList>
            <consortium name="WormBaseParasite"/>
        </authorList>
    </citation>
    <scope>IDENTIFICATION</scope>
</reference>
<dbReference type="SMART" id="SM00356">
    <property type="entry name" value="ZnF_C3H1"/>
    <property type="match status" value="1"/>
</dbReference>
<dbReference type="Pfam" id="PF00642">
    <property type="entry name" value="zf-CCCH"/>
    <property type="match status" value="1"/>
</dbReference>
<dbReference type="SUPFAM" id="SSF57850">
    <property type="entry name" value="RING/U-box"/>
    <property type="match status" value="1"/>
</dbReference>
<dbReference type="GO" id="GO:0034247">
    <property type="term" value="P:snoRNA splicing"/>
    <property type="evidence" value="ECO:0007669"/>
    <property type="project" value="TreeGrafter"/>
</dbReference>
<dbReference type="STRING" id="318479.A0A0N4UKT0"/>
<keyword evidence="10" id="KW-1185">Reference proteome</keyword>
<evidence type="ECO:0000313" key="10">
    <source>
        <dbReference type="Proteomes" id="UP000274756"/>
    </source>
</evidence>
<dbReference type="SMART" id="SM00184">
    <property type="entry name" value="RING"/>
    <property type="match status" value="1"/>
</dbReference>
<gene>
    <name evidence="8" type="ORF">DME_LOCUS2366</name>
</gene>
<organism evidence="9 11">
    <name type="scientific">Dracunculus medinensis</name>
    <name type="common">Guinea worm</name>
    <dbReference type="NCBI Taxonomy" id="318479"/>
    <lineage>
        <taxon>Eukaryota</taxon>
        <taxon>Metazoa</taxon>
        <taxon>Ecdysozoa</taxon>
        <taxon>Nematoda</taxon>
        <taxon>Chromadorea</taxon>
        <taxon>Rhabditida</taxon>
        <taxon>Spirurina</taxon>
        <taxon>Dracunculoidea</taxon>
        <taxon>Dracunculidae</taxon>
        <taxon>Dracunculus</taxon>
    </lineage>
</organism>
<dbReference type="InterPro" id="IPR036855">
    <property type="entry name" value="Znf_CCCH_sf"/>
</dbReference>
<feature type="domain" description="C3H1-type" evidence="7">
    <location>
        <begin position="171"/>
        <end position="199"/>
    </location>
</feature>
<dbReference type="PROSITE" id="PS50089">
    <property type="entry name" value="ZF_RING_2"/>
    <property type="match status" value="1"/>
</dbReference>
<feature type="region of interest" description="Disordered" evidence="5">
    <location>
        <begin position="307"/>
        <end position="329"/>
    </location>
</feature>
<sequence length="329" mass="37146">MFRRRVRGKGTSSRQQCQETDSSDESADGSVVVGLQKKRRININVSSTKKLKKTSDDNDDSESSSEKAEECVDKLHIAFQSSGTAERAGPSDMGATAINEVETEESCDAQAQFERVQRALKEGHDEKIYKGAAMYGAKEKKDTAIGNASSKWNRIGPMRAPNFIRQSVRWDYAPDICKDYKETGYCTFGDSCKFLHDRTDYKHGWEIERDYASGRMKEEDDDKYLINSSGSDEDDSNLPFKCLICRESFKNPVVTKCKHYFCENCALKHFRRTSKCYVCDQNTNGVFNVAKELIAKLNQKGDHQEGAELLHSSDNEIHEDRGESDSGLN</sequence>
<dbReference type="CDD" id="cd16539">
    <property type="entry name" value="RING-HC_RNF113A_B"/>
    <property type="match status" value="1"/>
</dbReference>
<dbReference type="InterPro" id="IPR039971">
    <property type="entry name" value="CWC24-like"/>
</dbReference>
<dbReference type="GO" id="GO:0005684">
    <property type="term" value="C:U2-type spliceosomal complex"/>
    <property type="evidence" value="ECO:0007669"/>
    <property type="project" value="TreeGrafter"/>
</dbReference>
<dbReference type="WBParaSite" id="DME_0000836001-mRNA-1">
    <property type="protein sequence ID" value="DME_0000836001-mRNA-1"/>
    <property type="gene ID" value="DME_0000836001"/>
</dbReference>
<feature type="zinc finger region" description="C3H1-type" evidence="4">
    <location>
        <begin position="171"/>
        <end position="199"/>
    </location>
</feature>
<evidence type="ECO:0000256" key="4">
    <source>
        <dbReference type="PROSITE-ProRule" id="PRU00723"/>
    </source>
</evidence>
<evidence type="ECO:0000259" key="6">
    <source>
        <dbReference type="PROSITE" id="PS50089"/>
    </source>
</evidence>
<dbReference type="PANTHER" id="PTHR12930">
    <property type="entry name" value="ZINC FINGER PROTEIN 183"/>
    <property type="match status" value="1"/>
</dbReference>
<dbReference type="Pfam" id="PF13923">
    <property type="entry name" value="zf-C3HC4_2"/>
    <property type="match status" value="1"/>
</dbReference>
<dbReference type="Proteomes" id="UP000038040">
    <property type="component" value="Unplaced"/>
</dbReference>
<dbReference type="Proteomes" id="UP000274756">
    <property type="component" value="Unassembled WGS sequence"/>
</dbReference>
<evidence type="ECO:0000313" key="11">
    <source>
        <dbReference type="WBParaSite" id="DME_0000836001-mRNA-1"/>
    </source>
</evidence>
<dbReference type="Gene3D" id="4.10.1000.10">
    <property type="entry name" value="Zinc finger, CCCH-type"/>
    <property type="match status" value="1"/>
</dbReference>
<keyword evidence="1 4" id="KW-0479">Metal-binding</keyword>
<dbReference type="InterPro" id="IPR013083">
    <property type="entry name" value="Znf_RING/FYVE/PHD"/>
</dbReference>
<evidence type="ECO:0000256" key="3">
    <source>
        <dbReference type="ARBA" id="ARBA00022833"/>
    </source>
</evidence>
<accession>A0A0N4UKT0</accession>
<feature type="domain" description="RING-type" evidence="6">
    <location>
        <begin position="242"/>
        <end position="280"/>
    </location>
</feature>
<dbReference type="EMBL" id="UYYG01000057">
    <property type="protein sequence ID" value="VDN52393.1"/>
    <property type="molecule type" value="Genomic_DNA"/>
</dbReference>
<dbReference type="OrthoDB" id="25761at2759"/>
<proteinExistence type="predicted"/>
<evidence type="ECO:0000259" key="7">
    <source>
        <dbReference type="PROSITE" id="PS50103"/>
    </source>
</evidence>
<keyword evidence="3 4" id="KW-0862">Zinc</keyword>
<dbReference type="InterPro" id="IPR000571">
    <property type="entry name" value="Znf_CCCH"/>
</dbReference>
<keyword evidence="2 4" id="KW-0863">Zinc-finger</keyword>
<dbReference type="AlphaFoldDB" id="A0A0N4UKT0"/>